<name>A0A9P1BPQ7_9DINO</name>
<dbReference type="GO" id="GO:0000028">
    <property type="term" value="P:ribosomal small subunit assembly"/>
    <property type="evidence" value="ECO:0007669"/>
    <property type="project" value="TreeGrafter"/>
</dbReference>
<dbReference type="SUPFAM" id="SSF54814">
    <property type="entry name" value="Prokaryotic type KH domain (KH-domain type II)"/>
    <property type="match status" value="1"/>
</dbReference>
<feature type="domain" description="G" evidence="4">
    <location>
        <begin position="104"/>
        <end position="199"/>
    </location>
</feature>
<dbReference type="GO" id="GO:0019843">
    <property type="term" value="F:rRNA binding"/>
    <property type="evidence" value="ECO:0007669"/>
    <property type="project" value="TreeGrafter"/>
</dbReference>
<dbReference type="Proteomes" id="UP001152797">
    <property type="component" value="Unassembled WGS sequence"/>
</dbReference>
<evidence type="ECO:0000256" key="1">
    <source>
        <dbReference type="ARBA" id="ARBA00022741"/>
    </source>
</evidence>
<dbReference type="InterPro" id="IPR015946">
    <property type="entry name" value="KH_dom-like_a/b"/>
</dbReference>
<dbReference type="PANTHER" id="PTHR42698">
    <property type="entry name" value="GTPASE ERA"/>
    <property type="match status" value="1"/>
</dbReference>
<dbReference type="EMBL" id="CAMXCT020000221">
    <property type="protein sequence ID" value="CAL1129106.1"/>
    <property type="molecule type" value="Genomic_DNA"/>
</dbReference>
<dbReference type="AlphaFoldDB" id="A0A9P1BPQ7"/>
<reference evidence="5" key="1">
    <citation type="submission" date="2022-10" db="EMBL/GenBank/DDBJ databases">
        <authorList>
            <person name="Chen Y."/>
            <person name="Dougan E. K."/>
            <person name="Chan C."/>
            <person name="Rhodes N."/>
            <person name="Thang M."/>
        </authorList>
    </citation>
    <scope>NUCLEOTIDE SEQUENCE</scope>
</reference>
<dbReference type="InterPro" id="IPR006073">
    <property type="entry name" value="GTP-bd"/>
</dbReference>
<dbReference type="EMBL" id="CAMXCT010000221">
    <property type="protein sequence ID" value="CAI3975731.1"/>
    <property type="molecule type" value="Genomic_DNA"/>
</dbReference>
<evidence type="ECO:0000256" key="2">
    <source>
        <dbReference type="ARBA" id="ARBA00023134"/>
    </source>
</evidence>
<dbReference type="Gene3D" id="3.40.50.300">
    <property type="entry name" value="P-loop containing nucleotide triphosphate hydrolases"/>
    <property type="match status" value="1"/>
</dbReference>
<keyword evidence="2" id="KW-0342">GTP-binding</keyword>
<proteinExistence type="predicted"/>
<dbReference type="OrthoDB" id="8954335at2759"/>
<evidence type="ECO:0000313" key="7">
    <source>
        <dbReference type="Proteomes" id="UP001152797"/>
    </source>
</evidence>
<keyword evidence="1" id="KW-0547">Nucleotide-binding</keyword>
<dbReference type="EMBL" id="CAMXCT030000221">
    <property type="protein sequence ID" value="CAL4763043.1"/>
    <property type="molecule type" value="Genomic_DNA"/>
</dbReference>
<reference evidence="6" key="2">
    <citation type="submission" date="2024-04" db="EMBL/GenBank/DDBJ databases">
        <authorList>
            <person name="Chen Y."/>
            <person name="Shah S."/>
            <person name="Dougan E. K."/>
            <person name="Thang M."/>
            <person name="Chan C."/>
        </authorList>
    </citation>
    <scope>NUCLEOTIDE SEQUENCE [LARGE SCALE GENOMIC DNA]</scope>
</reference>
<protein>
    <recommendedName>
        <fullName evidence="4">G domain-containing protein</fullName>
    </recommendedName>
</protein>
<dbReference type="GO" id="GO:0043024">
    <property type="term" value="F:ribosomal small subunit binding"/>
    <property type="evidence" value="ECO:0007669"/>
    <property type="project" value="TreeGrafter"/>
</dbReference>
<dbReference type="InterPro" id="IPR030388">
    <property type="entry name" value="G_ERA_dom"/>
</dbReference>
<feature type="region of interest" description="Disordered" evidence="3">
    <location>
        <begin position="30"/>
        <end position="53"/>
    </location>
</feature>
<organism evidence="5">
    <name type="scientific">Cladocopium goreaui</name>
    <dbReference type="NCBI Taxonomy" id="2562237"/>
    <lineage>
        <taxon>Eukaryota</taxon>
        <taxon>Sar</taxon>
        <taxon>Alveolata</taxon>
        <taxon>Dinophyceae</taxon>
        <taxon>Suessiales</taxon>
        <taxon>Symbiodiniaceae</taxon>
        <taxon>Cladocopium</taxon>
    </lineage>
</organism>
<dbReference type="CDD" id="cd04163">
    <property type="entry name" value="Era"/>
    <property type="match status" value="1"/>
</dbReference>
<keyword evidence="7" id="KW-1185">Reference proteome</keyword>
<dbReference type="InterPro" id="IPR009019">
    <property type="entry name" value="KH_sf_prok-type"/>
</dbReference>
<comment type="caution">
    <text evidence="5">The sequence shown here is derived from an EMBL/GenBank/DDBJ whole genome shotgun (WGS) entry which is preliminary data.</text>
</comment>
<dbReference type="InterPro" id="IPR027417">
    <property type="entry name" value="P-loop_NTPase"/>
</dbReference>
<evidence type="ECO:0000313" key="6">
    <source>
        <dbReference type="EMBL" id="CAL1129106.1"/>
    </source>
</evidence>
<dbReference type="PANTHER" id="PTHR42698:SF1">
    <property type="entry name" value="GTPASE ERA, MITOCHONDRIAL"/>
    <property type="match status" value="1"/>
</dbReference>
<dbReference type="InterPro" id="IPR005662">
    <property type="entry name" value="GTPase_Era-like"/>
</dbReference>
<gene>
    <name evidence="5" type="ORF">C1SCF055_LOCUS4014</name>
</gene>
<evidence type="ECO:0000256" key="3">
    <source>
        <dbReference type="SAM" id="MobiDB-lite"/>
    </source>
</evidence>
<evidence type="ECO:0000313" key="5">
    <source>
        <dbReference type="EMBL" id="CAI3975731.1"/>
    </source>
</evidence>
<dbReference type="PRINTS" id="PR00326">
    <property type="entry name" value="GTP1OBG"/>
</dbReference>
<dbReference type="Pfam" id="PF01926">
    <property type="entry name" value="MMR_HSR1"/>
    <property type="match status" value="1"/>
</dbReference>
<dbReference type="Gene3D" id="3.30.300.20">
    <property type="match status" value="1"/>
</dbReference>
<dbReference type="CDD" id="cd22534">
    <property type="entry name" value="KH-II_Era"/>
    <property type="match status" value="1"/>
</dbReference>
<dbReference type="GO" id="GO:0005525">
    <property type="term" value="F:GTP binding"/>
    <property type="evidence" value="ECO:0007669"/>
    <property type="project" value="UniProtKB-KW"/>
</dbReference>
<sequence>MEVQTRHKKRTRVEILGLHQERYRKVRPVPAQPHKPWVRPPEFADGRDGTVDGENVQVPAQEPDIAELLRPRRPLNYVRSAVPTEAQFRTWDAPVQPADPQLLRVGLMGPPNAGKSAIMNAILDCPISAVSPKVNTTREGIRGVKTIGNTQLIFLDVPGIIPSHERITSRELVSKAWVGYQECDLCLLIIDVVKRPNPEIFDVVRKICPKEDIAKAGLRFRMNALMEVDEDGRRELPERAMEMLPRSIPGTNPLSLKDEDRPPVTLVLNKIDKASEMRWVTSREREFKTHGQFDGIFYTSATKSNGIVKLLEHLKRRAKPRPWLYPSELLTTMSHTEQVKQVVNAYIFRRFNSDVPYKFEQQTVGWTPRLDGSLMIEHEIIVKDSVVARMVLGVRNTILQHMRQKVTETLTSLWGTPIDFRIWVRPLKQRLSKSDLAKIGDGKPDRVKAFMSRTSTKENIVR</sequence>
<accession>A0A9P1BPQ7</accession>
<evidence type="ECO:0000259" key="4">
    <source>
        <dbReference type="Pfam" id="PF01926"/>
    </source>
</evidence>
<dbReference type="SUPFAM" id="SSF52540">
    <property type="entry name" value="P-loop containing nucleoside triphosphate hydrolases"/>
    <property type="match status" value="1"/>
</dbReference>